<sequence length="331" mass="36950">MPTPAWRHPAGLIRRLLEQPQRHDFFQAVHLIGRWLAAQGAGHTLDSALRFRNSISLAFPRNQIETLTVEGDRVYMTPAFIGFLGVKGVLPYCYTEAVAAQVHGDRNEAGRAFVDCFSQRSVLLFYRAWEKCRVEYRHSADGRDGFMALQLAIAGRTQNTDAAIAPQVAAHYAALIRQRTVPAALMAAILNDHFRVPVRVEPFTGYWETLRPKEQSRLGISNCTLGVDCMLGTTYRALRVRLWLGPLDRRDFDHFLKAAPGGRALRAMLALFNVPAQCFEVRLILRADQMRPIFLDGTAKLGQGTFLVAGPQCADNADTRYLIEPGDSIGL</sequence>
<dbReference type="InterPro" id="IPR010732">
    <property type="entry name" value="T6SS_TssG-like"/>
</dbReference>
<dbReference type="PANTHER" id="PTHR35564">
    <property type="match status" value="1"/>
</dbReference>
<proteinExistence type="predicted"/>
<comment type="caution">
    <text evidence="1">The sequence shown here is derived from an EMBL/GenBank/DDBJ whole genome shotgun (WGS) entry which is preliminary data.</text>
</comment>
<dbReference type="PANTHER" id="PTHR35564:SF4">
    <property type="entry name" value="CYTOPLASMIC PROTEIN"/>
    <property type="match status" value="1"/>
</dbReference>
<accession>A0A562R8U8</accession>
<dbReference type="EMBL" id="VLLB01000004">
    <property type="protein sequence ID" value="TWI65475.1"/>
    <property type="molecule type" value="Genomic_DNA"/>
</dbReference>
<dbReference type="AlphaFoldDB" id="A0A562R8U8"/>
<keyword evidence="2" id="KW-1185">Reference proteome</keyword>
<dbReference type="Pfam" id="PF06996">
    <property type="entry name" value="T6SS_TssG"/>
    <property type="match status" value="1"/>
</dbReference>
<evidence type="ECO:0000313" key="1">
    <source>
        <dbReference type="EMBL" id="TWI65475.1"/>
    </source>
</evidence>
<dbReference type="RefSeq" id="WP_145649754.1">
    <property type="nucleotide sequence ID" value="NZ_VLLB01000004.1"/>
</dbReference>
<dbReference type="NCBIfam" id="TIGR03347">
    <property type="entry name" value="VI_chp_1"/>
    <property type="match status" value="1"/>
</dbReference>
<dbReference type="Proteomes" id="UP000318431">
    <property type="component" value="Unassembled WGS sequence"/>
</dbReference>
<gene>
    <name evidence="1" type="ORF">IP91_02885</name>
</gene>
<reference evidence="1 2" key="1">
    <citation type="journal article" date="2015" name="Stand. Genomic Sci.">
        <title>Genomic Encyclopedia of Bacterial and Archaeal Type Strains, Phase III: the genomes of soil and plant-associated and newly described type strains.</title>
        <authorList>
            <person name="Whitman W.B."/>
            <person name="Woyke T."/>
            <person name="Klenk H.P."/>
            <person name="Zhou Y."/>
            <person name="Lilburn T.G."/>
            <person name="Beck B.J."/>
            <person name="De Vos P."/>
            <person name="Vandamme P."/>
            <person name="Eisen J.A."/>
            <person name="Garrity G."/>
            <person name="Hugenholtz P."/>
            <person name="Kyrpides N.C."/>
        </authorList>
    </citation>
    <scope>NUCLEOTIDE SEQUENCE [LARGE SCALE GENOMIC DNA]</scope>
    <source>
        <strain evidence="1 2">CGMCC 1.10822</strain>
    </source>
</reference>
<evidence type="ECO:0000313" key="2">
    <source>
        <dbReference type="Proteomes" id="UP000318431"/>
    </source>
</evidence>
<organism evidence="1 2">
    <name type="scientific">Pseudoduganella lurida</name>
    <dbReference type="NCBI Taxonomy" id="1036180"/>
    <lineage>
        <taxon>Bacteria</taxon>
        <taxon>Pseudomonadati</taxon>
        <taxon>Pseudomonadota</taxon>
        <taxon>Betaproteobacteria</taxon>
        <taxon>Burkholderiales</taxon>
        <taxon>Oxalobacteraceae</taxon>
        <taxon>Telluria group</taxon>
        <taxon>Pseudoduganella</taxon>
    </lineage>
</organism>
<protein>
    <submittedName>
        <fullName evidence="1">Type VI secretion system protein ImpH</fullName>
    </submittedName>
</protein>
<name>A0A562R8U8_9BURK</name>
<dbReference type="OrthoDB" id="1523296at2"/>